<proteinExistence type="predicted"/>
<dbReference type="Proteomes" id="UP000191285">
    <property type="component" value="Unassembled WGS sequence"/>
</dbReference>
<evidence type="ECO:0000256" key="1">
    <source>
        <dbReference type="SAM" id="MobiDB-lite"/>
    </source>
</evidence>
<sequence>MRRSPKSRSSGSLKMFLAIIFLSSVFPAVRGLRTAPGSPCADVCGKTSNTTSSEIACLDSEYDQKKGQEFEKCVTCLLESSYLDRTSGDTDVNWGLYNLRYTVSSCVFGFPASFSNISSPCPVSCDPVRPAVEADITNPSSSNFNSWCGTSTFADNVVNSCEFCYNLTATQNQKQVYLANYLESIRYNCHFETVAGSPFDIAPSRIFTSVLLPSSMSLSTPGASGSGVNLGVVIAVPIVGFIIILIGLATCCFFFIRWRRKRTRRGRHQSHMWNRWNDPAGSTPGQGQRSWAAEEMFAAGFGGSGRGGGHGLGFVDTDGRGHEVGYGYDYSDQPSRSPFPQQYPQYTDQATQQYADHASYSNYSKGGVQQEIREDIPLQSPPIPQPYTMQGGLQEYNPDQKRPL</sequence>
<dbReference type="EMBL" id="MLKD01000010">
    <property type="protein sequence ID" value="OQE22393.1"/>
    <property type="molecule type" value="Genomic_DNA"/>
</dbReference>
<feature type="chain" id="PRO_5010699541" description="LPXTG-domain-containing protein" evidence="3">
    <location>
        <begin position="32"/>
        <end position="404"/>
    </location>
</feature>
<feature type="signal peptide" evidence="3">
    <location>
        <begin position="1"/>
        <end position="31"/>
    </location>
</feature>
<feature type="transmembrane region" description="Helical" evidence="2">
    <location>
        <begin position="230"/>
        <end position="256"/>
    </location>
</feature>
<name>A0A1V6T9L6_9EURO</name>
<evidence type="ECO:0000256" key="3">
    <source>
        <dbReference type="SAM" id="SignalP"/>
    </source>
</evidence>
<organism evidence="4 5">
    <name type="scientific">Penicillium steckii</name>
    <dbReference type="NCBI Taxonomy" id="303698"/>
    <lineage>
        <taxon>Eukaryota</taxon>
        <taxon>Fungi</taxon>
        <taxon>Dikarya</taxon>
        <taxon>Ascomycota</taxon>
        <taxon>Pezizomycotina</taxon>
        <taxon>Eurotiomycetes</taxon>
        <taxon>Eurotiomycetidae</taxon>
        <taxon>Eurotiales</taxon>
        <taxon>Aspergillaceae</taxon>
        <taxon>Penicillium</taxon>
    </lineage>
</organism>
<reference evidence="5" key="1">
    <citation type="journal article" date="2017" name="Nat. Microbiol.">
        <title>Global analysis of biosynthetic gene clusters reveals vast potential of secondary metabolite production in Penicillium species.</title>
        <authorList>
            <person name="Nielsen J.C."/>
            <person name="Grijseels S."/>
            <person name="Prigent S."/>
            <person name="Ji B."/>
            <person name="Dainat J."/>
            <person name="Nielsen K.F."/>
            <person name="Frisvad J.C."/>
            <person name="Workman M."/>
            <person name="Nielsen J."/>
        </authorList>
    </citation>
    <scope>NUCLEOTIDE SEQUENCE [LARGE SCALE GENOMIC DNA]</scope>
    <source>
        <strain evidence="5">IBT 24891</strain>
    </source>
</reference>
<accession>A0A1V6T9L6</accession>
<evidence type="ECO:0000313" key="5">
    <source>
        <dbReference type="Proteomes" id="UP000191285"/>
    </source>
</evidence>
<evidence type="ECO:0000256" key="2">
    <source>
        <dbReference type="SAM" id="Phobius"/>
    </source>
</evidence>
<keyword evidence="2" id="KW-0472">Membrane</keyword>
<comment type="caution">
    <text evidence="4">The sequence shown here is derived from an EMBL/GenBank/DDBJ whole genome shotgun (WGS) entry which is preliminary data.</text>
</comment>
<protein>
    <recommendedName>
        <fullName evidence="6">LPXTG-domain-containing protein</fullName>
    </recommendedName>
</protein>
<feature type="compositionally biased region" description="Polar residues" evidence="1">
    <location>
        <begin position="350"/>
        <end position="364"/>
    </location>
</feature>
<dbReference type="OrthoDB" id="5426678at2759"/>
<feature type="region of interest" description="Disordered" evidence="1">
    <location>
        <begin position="350"/>
        <end position="404"/>
    </location>
</feature>
<keyword evidence="3" id="KW-0732">Signal</keyword>
<gene>
    <name evidence="4" type="ORF">PENSTE_c010G04299</name>
</gene>
<evidence type="ECO:0008006" key="6">
    <source>
        <dbReference type="Google" id="ProtNLM"/>
    </source>
</evidence>
<keyword evidence="5" id="KW-1185">Reference proteome</keyword>
<evidence type="ECO:0000313" key="4">
    <source>
        <dbReference type="EMBL" id="OQE22393.1"/>
    </source>
</evidence>
<keyword evidence="2" id="KW-0812">Transmembrane</keyword>
<dbReference type="AlphaFoldDB" id="A0A1V6T9L6"/>
<keyword evidence="2" id="KW-1133">Transmembrane helix</keyword>